<dbReference type="SUPFAM" id="SSF53597">
    <property type="entry name" value="Dihydrofolate reductase-like"/>
    <property type="match status" value="1"/>
</dbReference>
<sequence>MPSSAVAGSVRRMAHTVYYVASSIDGFIADADNGIDWLEQFGFTAFEDDYEKFVAGIGAIVMGSATYDFLLRQQNLEWPYPGIPTWVLTHRDLPVIEGSLAVFWAGDIAQLDAELREAAGDRDVWVIGGGNVAAQFADAGLLDELRVTIMPVLVGSGKPLLPVARPTAPLPLVRTTPFEGGAVELVYRLT</sequence>
<dbReference type="Proteomes" id="UP000474967">
    <property type="component" value="Unassembled WGS sequence"/>
</dbReference>
<gene>
    <name evidence="2" type="ORF">G3T36_10785</name>
</gene>
<organism evidence="2 3">
    <name type="scientific">Leifsonia tongyongensis</name>
    <dbReference type="NCBI Taxonomy" id="1268043"/>
    <lineage>
        <taxon>Bacteria</taxon>
        <taxon>Bacillati</taxon>
        <taxon>Actinomycetota</taxon>
        <taxon>Actinomycetes</taxon>
        <taxon>Micrococcales</taxon>
        <taxon>Microbacteriaceae</taxon>
        <taxon>Leifsonia</taxon>
    </lineage>
</organism>
<evidence type="ECO:0000313" key="2">
    <source>
        <dbReference type="EMBL" id="NEN06358.1"/>
    </source>
</evidence>
<dbReference type="PANTHER" id="PTHR38011">
    <property type="entry name" value="DIHYDROFOLATE REDUCTASE FAMILY PROTEIN (AFU_ORTHOLOGUE AFUA_8G06820)"/>
    <property type="match status" value="1"/>
</dbReference>
<evidence type="ECO:0000259" key="1">
    <source>
        <dbReference type="Pfam" id="PF01872"/>
    </source>
</evidence>
<proteinExistence type="predicted"/>
<dbReference type="Pfam" id="PF01872">
    <property type="entry name" value="RibD_C"/>
    <property type="match status" value="1"/>
</dbReference>
<feature type="domain" description="Bacterial bifunctional deaminase-reductase C-terminal" evidence="1">
    <location>
        <begin position="19"/>
        <end position="162"/>
    </location>
</feature>
<dbReference type="PANTHER" id="PTHR38011:SF11">
    <property type="entry name" value="2,5-DIAMINO-6-RIBOSYLAMINO-4(3H)-PYRIMIDINONE 5'-PHOSPHATE REDUCTASE"/>
    <property type="match status" value="1"/>
</dbReference>
<dbReference type="InterPro" id="IPR024072">
    <property type="entry name" value="DHFR-like_dom_sf"/>
</dbReference>
<accession>A0A6L9XZD5</accession>
<dbReference type="GO" id="GO:0009231">
    <property type="term" value="P:riboflavin biosynthetic process"/>
    <property type="evidence" value="ECO:0007669"/>
    <property type="project" value="InterPro"/>
</dbReference>
<evidence type="ECO:0000313" key="3">
    <source>
        <dbReference type="Proteomes" id="UP000474967"/>
    </source>
</evidence>
<dbReference type="Gene3D" id="3.40.430.10">
    <property type="entry name" value="Dihydrofolate Reductase, subunit A"/>
    <property type="match status" value="1"/>
</dbReference>
<name>A0A6L9XZD5_9MICO</name>
<dbReference type="InterPro" id="IPR050765">
    <property type="entry name" value="Riboflavin_Biosynth_HTPR"/>
</dbReference>
<keyword evidence="3" id="KW-1185">Reference proteome</keyword>
<protein>
    <submittedName>
        <fullName evidence="2">Dihydrofolate reductase</fullName>
    </submittedName>
</protein>
<reference evidence="2 3" key="1">
    <citation type="journal article" date="2014" name="J. Microbiol.">
        <title>Diaminobutyricibacter tongyongensis gen. nov., sp. nov. and Homoserinibacter gongjuensis gen. nov., sp. nov. belong to the family Microbacteriaceae.</title>
        <authorList>
            <person name="Kim S.J."/>
            <person name="Ahn J.H."/>
            <person name="Weon H.Y."/>
            <person name="Hamada M."/>
            <person name="Suzuki K."/>
            <person name="Kwon S.W."/>
        </authorList>
    </citation>
    <scope>NUCLEOTIDE SEQUENCE [LARGE SCALE GENOMIC DNA]</scope>
    <source>
        <strain evidence="2 3">NBRC 108724</strain>
    </source>
</reference>
<dbReference type="GO" id="GO:0008703">
    <property type="term" value="F:5-amino-6-(5-phosphoribosylamino)uracil reductase activity"/>
    <property type="evidence" value="ECO:0007669"/>
    <property type="project" value="InterPro"/>
</dbReference>
<dbReference type="InterPro" id="IPR002734">
    <property type="entry name" value="RibDG_C"/>
</dbReference>
<dbReference type="EMBL" id="JAAGWY010000002">
    <property type="protein sequence ID" value="NEN06358.1"/>
    <property type="molecule type" value="Genomic_DNA"/>
</dbReference>
<dbReference type="AlphaFoldDB" id="A0A6L9XZD5"/>
<comment type="caution">
    <text evidence="2">The sequence shown here is derived from an EMBL/GenBank/DDBJ whole genome shotgun (WGS) entry which is preliminary data.</text>
</comment>